<proteinExistence type="predicted"/>
<feature type="region of interest" description="Disordered" evidence="1">
    <location>
        <begin position="1"/>
        <end position="30"/>
    </location>
</feature>
<dbReference type="AlphaFoldDB" id="A0A6J6L719"/>
<protein>
    <submittedName>
        <fullName evidence="2">Unannotated protein</fullName>
    </submittedName>
</protein>
<organism evidence="2">
    <name type="scientific">freshwater metagenome</name>
    <dbReference type="NCBI Taxonomy" id="449393"/>
    <lineage>
        <taxon>unclassified sequences</taxon>
        <taxon>metagenomes</taxon>
        <taxon>ecological metagenomes</taxon>
    </lineage>
</organism>
<feature type="compositionally biased region" description="Polar residues" evidence="1">
    <location>
        <begin position="1"/>
        <end position="21"/>
    </location>
</feature>
<name>A0A6J6L719_9ZZZZ</name>
<dbReference type="EMBL" id="CAEZWJ010000030">
    <property type="protein sequence ID" value="CAB4657366.1"/>
    <property type="molecule type" value="Genomic_DNA"/>
</dbReference>
<reference evidence="2" key="1">
    <citation type="submission" date="2020-05" db="EMBL/GenBank/DDBJ databases">
        <authorList>
            <person name="Chiriac C."/>
            <person name="Salcher M."/>
            <person name="Ghai R."/>
            <person name="Kavagutti S V."/>
        </authorList>
    </citation>
    <scope>NUCLEOTIDE SEQUENCE</scope>
</reference>
<accession>A0A6J6L719</accession>
<evidence type="ECO:0000313" key="2">
    <source>
        <dbReference type="EMBL" id="CAB4657366.1"/>
    </source>
</evidence>
<gene>
    <name evidence="2" type="ORF">UFOPK2214_01001</name>
</gene>
<sequence>MNNAMQTPMTRVQEPTASLTPDQGPLLPDSQKLQRLTSDFVSDLGLEQKYPTAMLDIVEHR</sequence>
<evidence type="ECO:0000256" key="1">
    <source>
        <dbReference type="SAM" id="MobiDB-lite"/>
    </source>
</evidence>